<keyword evidence="4 8" id="KW-0472">Membrane</keyword>
<keyword evidence="5 8" id="KW-0564">Palmitate</keyword>
<protein>
    <recommendedName>
        <fullName evidence="8">Variable large protein</fullName>
    </recommendedName>
</protein>
<organism evidence="9">
    <name type="scientific">Borrelia coriaceae ATCC 43381</name>
    <dbReference type="NCBI Taxonomy" id="1408429"/>
    <lineage>
        <taxon>Bacteria</taxon>
        <taxon>Pseudomonadati</taxon>
        <taxon>Spirochaetota</taxon>
        <taxon>Spirochaetia</taxon>
        <taxon>Spirochaetales</taxon>
        <taxon>Borreliaceae</taxon>
        <taxon>Borrelia</taxon>
    </lineage>
</organism>
<gene>
    <name evidence="9" type="ORF">BCO_0125307</name>
</gene>
<dbReference type="Pfam" id="PF00921">
    <property type="entry name" value="Lipoprotein_2"/>
    <property type="match status" value="1"/>
</dbReference>
<evidence type="ECO:0000256" key="4">
    <source>
        <dbReference type="ARBA" id="ARBA00023136"/>
    </source>
</evidence>
<keyword evidence="6 8" id="KW-0998">Cell outer membrane</keyword>
<dbReference type="AlphaFoldDB" id="W5SWZ0"/>
<dbReference type="GO" id="GO:0009279">
    <property type="term" value="C:cell outer membrane"/>
    <property type="evidence" value="ECO:0007669"/>
    <property type="project" value="UniProtKB-SubCell"/>
</dbReference>
<dbReference type="SUPFAM" id="SSF74748">
    <property type="entry name" value="Variable surface antigen VlsE"/>
    <property type="match status" value="1"/>
</dbReference>
<geneLocation type="plasmid" evidence="9">
    <name>unnamed</name>
</geneLocation>
<keyword evidence="3" id="KW-0732">Signal</keyword>
<sequence>MVNSQLIRMLKMLMQVNGVAASAVSKTLSTFIVAIRNTVDSGLKTISEALAAVKQENKFSDAATAESSVKK</sequence>
<evidence type="ECO:0000256" key="5">
    <source>
        <dbReference type="ARBA" id="ARBA00023139"/>
    </source>
</evidence>
<dbReference type="HOGENOM" id="CLU_2785661_0_0_12"/>
<comment type="subcellular location">
    <subcellularLocation>
        <location evidence="2 8">Cell outer membrane</location>
        <topology evidence="2 8">Lipid-anchor</topology>
    </subcellularLocation>
</comment>
<keyword evidence="9" id="KW-0614">Plasmid</keyword>
<comment type="function">
    <text evidence="1 8">The Vlp and Vsp proteins are antigenically distinct proteins, only one vlp or vsp gene is transcriptionally active at any one time. Switching between these genes is a mechanism of host immune response evasion.</text>
</comment>
<evidence type="ECO:0000256" key="1">
    <source>
        <dbReference type="ARBA" id="ARBA00003932"/>
    </source>
</evidence>
<name>W5SWZ0_9SPIR</name>
<keyword evidence="7 8" id="KW-0449">Lipoprotein</keyword>
<accession>W5SWZ0</accession>
<evidence type="ECO:0000256" key="8">
    <source>
        <dbReference type="RuleBase" id="RU363105"/>
    </source>
</evidence>
<evidence type="ECO:0000313" key="9">
    <source>
        <dbReference type="EMBL" id="AHH11372.1"/>
    </source>
</evidence>
<proteinExistence type="predicted"/>
<evidence type="ECO:0000256" key="2">
    <source>
        <dbReference type="ARBA" id="ARBA00004459"/>
    </source>
</evidence>
<evidence type="ECO:0000256" key="6">
    <source>
        <dbReference type="ARBA" id="ARBA00023237"/>
    </source>
</evidence>
<reference evidence="9" key="1">
    <citation type="submission" date="2013-04" db="EMBL/GenBank/DDBJ databases">
        <title>Comparative Genomics of Relapsing Fever Spirochetes.</title>
        <authorList>
            <person name="Schwan T.G."/>
            <person name="Raffel S.J."/>
            <person name="Porcella S.F."/>
            <person name="Martens C.A."/>
            <person name="Bruno D.P."/>
            <person name="Ricklefs S.M."/>
            <person name="Barbian K.B."/>
        </authorList>
    </citation>
    <scope>NUCLEOTIDE SEQUENCE</scope>
    <source>
        <strain evidence="9">Co53</strain>
        <plasmid evidence="9">unnamed</plasmid>
    </source>
</reference>
<evidence type="ECO:0000256" key="3">
    <source>
        <dbReference type="ARBA" id="ARBA00022729"/>
    </source>
</evidence>
<dbReference type="EMBL" id="CP005751">
    <property type="protein sequence ID" value="AHH11372.1"/>
    <property type="molecule type" value="Genomic_DNA"/>
</dbReference>
<dbReference type="InterPro" id="IPR000680">
    <property type="entry name" value="Borrelia_lipo"/>
</dbReference>
<evidence type="ECO:0000256" key="7">
    <source>
        <dbReference type="ARBA" id="ARBA00023288"/>
    </source>
</evidence>